<dbReference type="EMBL" id="GBYB01000429">
    <property type="protein sequence ID" value="JAG70196.1"/>
    <property type="molecule type" value="Transcribed_RNA"/>
</dbReference>
<dbReference type="GO" id="GO:0046872">
    <property type="term" value="F:metal ion binding"/>
    <property type="evidence" value="ECO:0007669"/>
    <property type="project" value="UniProtKB-KW"/>
</dbReference>
<dbReference type="GO" id="GO:0002020">
    <property type="term" value="F:protease binding"/>
    <property type="evidence" value="ECO:0007669"/>
    <property type="project" value="TreeGrafter"/>
</dbReference>
<dbReference type="Pfam" id="PF00965">
    <property type="entry name" value="TIMP"/>
    <property type="match status" value="1"/>
</dbReference>
<evidence type="ECO:0000256" key="5">
    <source>
        <dbReference type="ARBA" id="ARBA00022690"/>
    </source>
</evidence>
<dbReference type="RefSeq" id="XP_011297569.1">
    <property type="nucleotide sequence ID" value="XM_011299267.1"/>
</dbReference>
<keyword evidence="3" id="KW-0964">Secreted</keyword>
<evidence type="ECO:0000313" key="15">
    <source>
        <dbReference type="RefSeq" id="XP_011297567.1"/>
    </source>
</evidence>
<dbReference type="CTD" id="41248"/>
<keyword evidence="4" id="KW-0483">Metalloprotease inhibitor</keyword>
<evidence type="ECO:0000313" key="17">
    <source>
        <dbReference type="RefSeq" id="XP_011297569.1"/>
    </source>
</evidence>
<keyword evidence="5" id="KW-0646">Protease inhibitor</keyword>
<dbReference type="InterPro" id="IPR001134">
    <property type="entry name" value="Netrin_domain"/>
</dbReference>
<dbReference type="GO" id="GO:0008191">
    <property type="term" value="F:metalloendopeptidase inhibitor activity"/>
    <property type="evidence" value="ECO:0007669"/>
    <property type="project" value="InterPro"/>
</dbReference>
<proteinExistence type="inferred from homology"/>
<dbReference type="SMART" id="SM00206">
    <property type="entry name" value="NTR"/>
    <property type="match status" value="1"/>
</dbReference>
<evidence type="ECO:0000256" key="4">
    <source>
        <dbReference type="ARBA" id="ARBA00022608"/>
    </source>
</evidence>
<dbReference type="GO" id="GO:0005615">
    <property type="term" value="C:extracellular space"/>
    <property type="evidence" value="ECO:0007669"/>
    <property type="project" value="TreeGrafter"/>
</dbReference>
<dbReference type="PANTHER" id="PTHR11844:SF33">
    <property type="entry name" value="TISSUE INHIBITOR OF METALLOPROTEINASE"/>
    <property type="match status" value="1"/>
</dbReference>
<evidence type="ECO:0000256" key="6">
    <source>
        <dbReference type="ARBA" id="ARBA00023157"/>
    </source>
</evidence>
<dbReference type="RefSeq" id="XP_011297568.1">
    <property type="nucleotide sequence ID" value="XM_011299266.1"/>
</dbReference>
<dbReference type="Proteomes" id="UP000694866">
    <property type="component" value="Unplaced"/>
</dbReference>
<evidence type="ECO:0000313" key="16">
    <source>
        <dbReference type="RefSeq" id="XP_011297568.1"/>
    </source>
</evidence>
<feature type="binding site" evidence="8">
    <location>
        <position position="25"/>
    </location>
    <ligand>
        <name>Zn(2+)</name>
        <dbReference type="ChEBI" id="CHEBI:29105"/>
        <note>ligand shared with metalloproteinase partner</note>
    </ligand>
</feature>
<dbReference type="InterPro" id="IPR008993">
    <property type="entry name" value="TIMP-like_OB-fold"/>
</dbReference>
<keyword evidence="14" id="KW-1185">Reference proteome</keyword>
<comment type="similarity">
    <text evidence="2">Belongs to the protease inhibitor I35 (TIMP) family.</text>
</comment>
<reference evidence="13" key="1">
    <citation type="submission" date="2015-01" db="EMBL/GenBank/DDBJ databases">
        <title>Transcriptome Assembly of Fopius arisanus.</title>
        <authorList>
            <person name="Geib S."/>
        </authorList>
    </citation>
    <scope>NUCLEOTIDE SEQUENCE</scope>
</reference>
<dbReference type="GO" id="GO:0031012">
    <property type="term" value="C:extracellular matrix"/>
    <property type="evidence" value="ECO:0007669"/>
    <property type="project" value="TreeGrafter"/>
</dbReference>
<feature type="disulfide bond" evidence="9">
    <location>
        <begin position="37"/>
        <end position="145"/>
    </location>
</feature>
<feature type="domain" description="NTR" evidence="11">
    <location>
        <begin position="25"/>
        <end position="145"/>
    </location>
</feature>
<dbReference type="InterPro" id="IPR001820">
    <property type="entry name" value="TIMP"/>
</dbReference>
<feature type="disulfide bond" evidence="9">
    <location>
        <begin position="169"/>
        <end position="187"/>
    </location>
</feature>
<dbReference type="InterPro" id="IPR027465">
    <property type="entry name" value="TIMP_C"/>
</dbReference>
<evidence type="ECO:0000256" key="8">
    <source>
        <dbReference type="PIRSR" id="PIRSR601820-1"/>
    </source>
</evidence>
<organism evidence="13">
    <name type="scientific">Fopius arisanus</name>
    <dbReference type="NCBI Taxonomy" id="64838"/>
    <lineage>
        <taxon>Eukaryota</taxon>
        <taxon>Metazoa</taxon>
        <taxon>Ecdysozoa</taxon>
        <taxon>Arthropoda</taxon>
        <taxon>Hexapoda</taxon>
        <taxon>Insecta</taxon>
        <taxon>Pterygota</taxon>
        <taxon>Neoptera</taxon>
        <taxon>Endopterygota</taxon>
        <taxon>Hymenoptera</taxon>
        <taxon>Apocrita</taxon>
        <taxon>Ichneumonoidea</taxon>
        <taxon>Braconidae</taxon>
        <taxon>Opiinae</taxon>
        <taxon>Fopius</taxon>
    </lineage>
</organism>
<evidence type="ECO:0000313" key="12">
    <source>
        <dbReference type="EMBL" id="JAG70195.1"/>
    </source>
</evidence>
<feature type="signal peptide" evidence="10">
    <location>
        <begin position="1"/>
        <end position="24"/>
    </location>
</feature>
<dbReference type="OrthoDB" id="6041373at2759"/>
<dbReference type="GO" id="GO:0051045">
    <property type="term" value="P:negative regulation of membrane protein ectodomain proteolysis"/>
    <property type="evidence" value="ECO:0007669"/>
    <property type="project" value="TreeGrafter"/>
</dbReference>
<name>A0A0C9QB21_9HYME</name>
<protein>
    <submittedName>
        <fullName evidence="13">Timp_0 protein</fullName>
    </submittedName>
    <submittedName>
        <fullName evidence="12">Timp_1 protein</fullName>
    </submittedName>
    <submittedName>
        <fullName evidence="15 16">Tissue inhibitor of metalloproteases</fullName>
    </submittedName>
</protein>
<accession>A0A9R1TV46</accession>
<dbReference type="PANTHER" id="PTHR11844">
    <property type="entry name" value="METALLOPROTEASE INHIBITOR"/>
    <property type="match status" value="1"/>
</dbReference>
<feature type="disulfide bond" evidence="9">
    <location>
        <begin position="27"/>
        <end position="120"/>
    </location>
</feature>
<dbReference type="Gene3D" id="2.40.50.120">
    <property type="match status" value="1"/>
</dbReference>
<keyword evidence="6 9" id="KW-1015">Disulfide bond</keyword>
<dbReference type="EMBL" id="GBYB01000428">
    <property type="protein sequence ID" value="JAG70195.1"/>
    <property type="molecule type" value="Transcribed_RNA"/>
</dbReference>
<evidence type="ECO:0000256" key="9">
    <source>
        <dbReference type="PIRSR" id="PIRSR601820-3"/>
    </source>
</evidence>
<evidence type="ECO:0000256" key="7">
    <source>
        <dbReference type="ARBA" id="ARBA00023215"/>
    </source>
</evidence>
<dbReference type="CDD" id="cd03577">
    <property type="entry name" value="NTR_TIMP_like"/>
    <property type="match status" value="1"/>
</dbReference>
<evidence type="ECO:0000259" key="11">
    <source>
        <dbReference type="PROSITE" id="PS50189"/>
    </source>
</evidence>
<sequence length="221" mass="25269">MRRLTWSSLIILILSVCRFEDAEGCSCTMSHPQTQFCQSDWVAVVRIKKFVEISDHEAAYKFKLHRIFKATPKAEHALKQHLMLWTPSMDSLCGRVNMEPGETWVVGGRMNGPKPHISLCNLAMRWSEVTGRQRKGFRQFYNHGCVCHILYTQWWNKGAVFNSTGGKGCLWESAPGPSDCQERYGICMMGPAGCSWVPSVAYKKCVVKHQRDREQQLAREP</sequence>
<comment type="subcellular location">
    <subcellularLocation>
        <location evidence="1">Secreted</location>
    </subcellularLocation>
</comment>
<accession>A0A9R1TVK6</accession>
<evidence type="ECO:0000313" key="13">
    <source>
        <dbReference type="EMBL" id="JAG70196.1"/>
    </source>
</evidence>
<dbReference type="SUPFAM" id="SSF50242">
    <property type="entry name" value="TIMP-like"/>
    <property type="match status" value="1"/>
</dbReference>
<reference evidence="15 16" key="2">
    <citation type="submission" date="2025-04" db="UniProtKB">
        <authorList>
            <consortium name="RefSeq"/>
        </authorList>
    </citation>
    <scope>IDENTIFICATION</scope>
    <source>
        <strain evidence="15 16">USDA-PBARC FA_bdor</strain>
        <tissue evidence="15 16">Whole organism</tissue>
    </source>
</reference>
<feature type="disulfide bond" evidence="9">
    <location>
        <begin position="25"/>
        <end position="93"/>
    </location>
</feature>
<accession>A0A0C9QB21</accession>
<keyword evidence="8" id="KW-0862">Zinc</keyword>
<feature type="chain" id="PRO_5007394302" evidence="10">
    <location>
        <begin position="25"/>
        <end position="221"/>
    </location>
</feature>
<dbReference type="KEGG" id="fas:105263216"/>
<keyword evidence="7" id="KW-0481">Metalloenzyme inhibitor</keyword>
<evidence type="ECO:0000256" key="3">
    <source>
        <dbReference type="ARBA" id="ARBA00022525"/>
    </source>
</evidence>
<dbReference type="AlphaFoldDB" id="A0A0C9QB21"/>
<dbReference type="Gene3D" id="3.90.370.10">
    <property type="entry name" value="Tissue inhibitor of metalloproteinase-1. Chain B, domain 1"/>
    <property type="match status" value="1"/>
</dbReference>
<keyword evidence="8" id="KW-0479">Metal-binding</keyword>
<dbReference type="GeneID" id="105263216"/>
<keyword evidence="10" id="KW-0732">Signal</keyword>
<dbReference type="PROSITE" id="PS50189">
    <property type="entry name" value="NTR"/>
    <property type="match status" value="1"/>
</dbReference>
<evidence type="ECO:0000313" key="14">
    <source>
        <dbReference type="Proteomes" id="UP000694866"/>
    </source>
</evidence>
<accession>A0A9R1SUU6</accession>
<evidence type="ECO:0000256" key="10">
    <source>
        <dbReference type="SAM" id="SignalP"/>
    </source>
</evidence>
<dbReference type="RefSeq" id="XP_011297567.1">
    <property type="nucleotide sequence ID" value="XM_011299265.1"/>
</dbReference>
<evidence type="ECO:0000256" key="2">
    <source>
        <dbReference type="ARBA" id="ARBA00011027"/>
    </source>
</evidence>
<gene>
    <name evidence="13" type="primary">Timp_0</name>
    <name evidence="15 16 17" type="synonym">Timp</name>
    <name evidence="12" type="synonym">Timp_1</name>
    <name evidence="13" type="ORF">g.10574</name>
    <name evidence="12" type="ORF">g.10576</name>
</gene>
<evidence type="ECO:0000256" key="1">
    <source>
        <dbReference type="ARBA" id="ARBA00004613"/>
    </source>
</evidence>
<feature type="disulfide bond" evidence="9">
    <location>
        <begin position="147"/>
        <end position="194"/>
    </location>
</feature>